<dbReference type="AlphaFoldDB" id="G0A2Q0"/>
<dbReference type="HOGENOM" id="CLU_2844845_0_0_6"/>
<dbReference type="STRING" id="857087.Metme_3025"/>
<dbReference type="KEGG" id="mmt:Metme_3025"/>
<reference evidence="2 3" key="1">
    <citation type="journal article" date="2011" name="J. Bacteriol.">
        <title>Complete Genome Sequence of the Aerobic Marine Methanotroph Methylomonas methanica MC09.</title>
        <authorList>
            <person name="Boden R."/>
            <person name="Cunliffe M."/>
            <person name="Scanlan J."/>
            <person name="Moussard H."/>
            <person name="Kits K.D."/>
            <person name="Klotz M.G."/>
            <person name="Jetten M.S."/>
            <person name="Vuilleumier S."/>
            <person name="Han J."/>
            <person name="Peters L."/>
            <person name="Mikhailova N."/>
            <person name="Teshima H."/>
            <person name="Tapia R."/>
            <person name="Kyrpides N."/>
            <person name="Ivanova N."/>
            <person name="Pagani I."/>
            <person name="Cheng J.F."/>
            <person name="Goodwin L."/>
            <person name="Han C."/>
            <person name="Hauser L."/>
            <person name="Land M.L."/>
            <person name="Lapidus A."/>
            <person name="Lucas S."/>
            <person name="Pitluck S."/>
            <person name="Woyke T."/>
            <person name="Stein L."/>
            <person name="Murrell J.C."/>
        </authorList>
    </citation>
    <scope>NUCLEOTIDE SEQUENCE [LARGE SCALE GENOMIC DNA]</scope>
    <source>
        <strain evidence="2 3">MC09</strain>
    </source>
</reference>
<keyword evidence="1" id="KW-0812">Transmembrane</keyword>
<sequence length="65" mass="7618">MNTAILVLLGMLAVSSAFGWWLSRRKVAEKPVRVMMFIGYFWSLTFLQLLLAALLYYIDQRFFPL</sequence>
<accession>G0A2Q0</accession>
<evidence type="ECO:0000256" key="1">
    <source>
        <dbReference type="SAM" id="Phobius"/>
    </source>
</evidence>
<feature type="transmembrane region" description="Helical" evidence="1">
    <location>
        <begin position="35"/>
        <end position="58"/>
    </location>
</feature>
<name>G0A2Q0_METMM</name>
<organism evidence="2 3">
    <name type="scientific">Methylomonas methanica (strain DSM 25384 / MC09)</name>
    <dbReference type="NCBI Taxonomy" id="857087"/>
    <lineage>
        <taxon>Bacteria</taxon>
        <taxon>Pseudomonadati</taxon>
        <taxon>Pseudomonadota</taxon>
        <taxon>Gammaproteobacteria</taxon>
        <taxon>Methylococcales</taxon>
        <taxon>Methylococcaceae</taxon>
        <taxon>Methylomonas</taxon>
    </lineage>
</organism>
<keyword evidence="1" id="KW-1133">Transmembrane helix</keyword>
<dbReference type="EMBL" id="CP002738">
    <property type="protein sequence ID" value="AEG01403.1"/>
    <property type="molecule type" value="Genomic_DNA"/>
</dbReference>
<evidence type="ECO:0000313" key="2">
    <source>
        <dbReference type="EMBL" id="AEG01403.1"/>
    </source>
</evidence>
<dbReference type="RefSeq" id="WP_013819632.1">
    <property type="nucleotide sequence ID" value="NC_015572.1"/>
</dbReference>
<reference evidence="3" key="3">
    <citation type="submission" date="2011-05" db="EMBL/GenBank/DDBJ databases">
        <title>Complete sequence of Methylomonas methanica MC09.</title>
        <authorList>
            <consortium name="US DOE Joint Genome Institute"/>
            <person name="Lucas S."/>
            <person name="Han J."/>
            <person name="Lapidus A."/>
            <person name="Cheng J.-F."/>
            <person name="Goodwin L."/>
            <person name="Pitluck S."/>
            <person name="Peters L."/>
            <person name="Mikhailova N."/>
            <person name="Teshima H."/>
            <person name="Han C."/>
            <person name="Tapia R."/>
            <person name="Land M."/>
            <person name="Hauser L."/>
            <person name="Kyrpides N."/>
            <person name="Ivanova N."/>
            <person name="Pagani I."/>
            <person name="Stein L."/>
            <person name="Woyke T."/>
        </authorList>
    </citation>
    <scope>NUCLEOTIDE SEQUENCE [LARGE SCALE GENOMIC DNA]</scope>
    <source>
        <strain evidence="3">MC09</strain>
    </source>
</reference>
<gene>
    <name evidence="2" type="ordered locus">Metme_3025</name>
</gene>
<keyword evidence="3" id="KW-1185">Reference proteome</keyword>
<dbReference type="Proteomes" id="UP000008888">
    <property type="component" value="Chromosome"/>
</dbReference>
<dbReference type="OrthoDB" id="5574418at2"/>
<keyword evidence="1" id="KW-0472">Membrane</keyword>
<protein>
    <submittedName>
        <fullName evidence="2">Uncharacterized protein</fullName>
    </submittedName>
</protein>
<reference key="2">
    <citation type="submission" date="2011-05" db="EMBL/GenBank/DDBJ databases">
        <title>Complete genome sequence of the aerobic marine methanotroph Methylomonas methanica MC09.</title>
        <authorList>
            <person name="Boden R."/>
            <person name="Cunliffe M."/>
            <person name="Scanlan J."/>
            <person name="Moussard H."/>
            <person name="Kits K.D."/>
            <person name="Klotz M."/>
            <person name="Jetten M."/>
            <person name="Vuilleumier S."/>
            <person name="Han J."/>
            <person name="Peters L."/>
            <person name="Mikhailova N."/>
            <person name="Teshima H."/>
            <person name="Tapia R."/>
            <person name="Kyrpides N."/>
            <person name="Ivanova N."/>
            <person name="Pagani I."/>
            <person name="Cheng J.-F."/>
            <person name="Goodwin L."/>
            <person name="Han C."/>
            <person name="Hauser L."/>
            <person name="Land M."/>
            <person name="Lapidus A."/>
            <person name="Lucas S."/>
            <person name="Pitluck S."/>
            <person name="Woyke T."/>
            <person name="Stein L.Y."/>
            <person name="Murrell C."/>
        </authorList>
    </citation>
    <scope>NUCLEOTIDE SEQUENCE</scope>
    <source>
        <strain>MC09</strain>
    </source>
</reference>
<proteinExistence type="predicted"/>
<evidence type="ECO:0000313" key="3">
    <source>
        <dbReference type="Proteomes" id="UP000008888"/>
    </source>
</evidence>